<feature type="binding site" evidence="9 11">
    <location>
        <begin position="370"/>
        <end position="374"/>
    </location>
    <ligand>
        <name>substrate</name>
    </ligand>
</feature>
<evidence type="ECO:0000259" key="13">
    <source>
        <dbReference type="SMART" id="SM00849"/>
    </source>
</evidence>
<keyword evidence="1 9" id="KW-0963">Cytoplasm</keyword>
<organism evidence="14 15">
    <name type="scientific">candidate division CPR3 bacterium 4484_211</name>
    <dbReference type="NCBI Taxonomy" id="1968527"/>
    <lineage>
        <taxon>Bacteria</taxon>
        <taxon>Bacteria division CPR3</taxon>
    </lineage>
</organism>
<dbReference type="PIRSF" id="PIRSF004803">
    <property type="entry name" value="RnjA"/>
    <property type="match status" value="1"/>
</dbReference>
<evidence type="ECO:0000313" key="14">
    <source>
        <dbReference type="EMBL" id="OQX51029.1"/>
    </source>
</evidence>
<dbReference type="Gene3D" id="3.10.20.580">
    <property type="match status" value="1"/>
</dbReference>
<dbReference type="SMART" id="SM00849">
    <property type="entry name" value="Lactamase_B"/>
    <property type="match status" value="1"/>
</dbReference>
<feature type="binding site" evidence="12">
    <location>
        <position position="449"/>
    </location>
    <ligand>
        <name>Ca(2+)</name>
        <dbReference type="ChEBI" id="CHEBI:29108"/>
    </ligand>
</feature>
<dbReference type="PANTHER" id="PTHR43694">
    <property type="entry name" value="RIBONUCLEASE J"/>
    <property type="match status" value="1"/>
</dbReference>
<comment type="cofactor">
    <cofactor evidence="12">
        <name>Ca(2+)</name>
        <dbReference type="ChEBI" id="CHEBI:29108"/>
    </cofactor>
    <text evidence="12">Binds 1 Ca(2+) cation per subunit. Seen in 1 crystal structure, it is not clear if it is physiologically important.</text>
</comment>
<dbReference type="InterPro" id="IPR055132">
    <property type="entry name" value="RNase_J_b_CASP"/>
</dbReference>
<dbReference type="Proteomes" id="UP000192520">
    <property type="component" value="Unassembled WGS sequence"/>
</dbReference>
<comment type="subunit">
    <text evidence="9">Homodimer, may be a subunit of the RNA degradosome.</text>
</comment>
<dbReference type="EMBL" id="MZGJ01000010">
    <property type="protein sequence ID" value="OQX51029.1"/>
    <property type="molecule type" value="Genomic_DNA"/>
</dbReference>
<comment type="caution">
    <text evidence="14">The sequence shown here is derived from an EMBL/GenBank/DDBJ whole genome shotgun (WGS) entry which is preliminary data.</text>
</comment>
<sequence length="556" mass="61663">MINNPKQPQLKIIPLGGSSMVNKNMFVYECGKDIVIVDCGIGFPESEQLGVDVVIPDINYLKNKLDKIRGIVITHGHEDHFGALPYLLKDLGNPPIFASKLVRGLIQVKLEEFNLLKGAQINQIDPEDNSFSLGQFEFTPFRVNHSVPDSLGFFIRTPLGNLVHVSDFKFDWTPVDGKFFDVAKLVKLTSQAPVRCLLSDCLGATSRGYTKSERFIQHSFEHELDRAPGQIFISTVSSNISRIQQAINAALKYGRKVAFLGLSIERNAEVAQNLGYLKIPPGTIVNSRTVHKYADNQLLIIIAGSYGQENSALSRLAEGSHRLISLKPGAVVVFSADPIPGVYDQVGRVIDKLTEKGARVVYSEIQENLHVSGHGSQGDLSLLAALVRPNHFVPIGGNPRHMRAYTNLIAKMNFDKNKILELSSGDGIVITPNQIKVKKLISLSNIFVDGSQVGDVGAVVLRDRQILSEEGIFVIIVKKDKNGKFKKSVNIVSRGFVYMAISEQLIKKAEKLVQEVIEDKKTSSWNSVRTRIEKRIADFLYRKTQRNPMVVVVLVD</sequence>
<dbReference type="InterPro" id="IPR036866">
    <property type="entry name" value="RibonucZ/Hydroxyglut_hydro"/>
</dbReference>
<feature type="binding site" evidence="12">
    <location>
        <position position="167"/>
    </location>
    <ligand>
        <name>Zn(2+)</name>
        <dbReference type="ChEBI" id="CHEBI:29105"/>
        <label>1</label>
        <note>catalytic</note>
    </ligand>
</feature>
<dbReference type="InterPro" id="IPR041636">
    <property type="entry name" value="RNase_J_C"/>
</dbReference>
<dbReference type="AlphaFoldDB" id="A0A1W9NY67"/>
<evidence type="ECO:0000256" key="6">
    <source>
        <dbReference type="ARBA" id="ARBA00022833"/>
    </source>
</evidence>
<evidence type="ECO:0000256" key="5">
    <source>
        <dbReference type="ARBA" id="ARBA00022801"/>
    </source>
</evidence>
<dbReference type="Gene3D" id="3.60.15.10">
    <property type="entry name" value="Ribonuclease Z/Hydroxyacylglutathione hydrolase-like"/>
    <property type="match status" value="1"/>
</dbReference>
<feature type="binding site" evidence="12">
    <location>
        <position position="50"/>
    </location>
    <ligand>
        <name>Ca(2+)</name>
        <dbReference type="ChEBI" id="CHEBI:29108"/>
    </ligand>
</feature>
<comment type="similarity">
    <text evidence="9">Belongs to the metallo-beta-lactamase superfamily. RNA-metabolizing metallo-beta-lactamase-like family. Bacterial RNase J subfamily.</text>
</comment>
<dbReference type="GO" id="GO:0004521">
    <property type="term" value="F:RNA endonuclease activity"/>
    <property type="evidence" value="ECO:0007669"/>
    <property type="project" value="UniProtKB-UniRule"/>
</dbReference>
<keyword evidence="6 12" id="KW-0862">Zinc</keyword>
<dbReference type="NCBIfam" id="TIGR00649">
    <property type="entry name" value="MG423"/>
    <property type="match status" value="1"/>
</dbReference>
<keyword evidence="9" id="KW-0698">rRNA processing</keyword>
<dbReference type="Pfam" id="PF17770">
    <property type="entry name" value="RNase_J_C"/>
    <property type="match status" value="1"/>
</dbReference>
<dbReference type="InterPro" id="IPR042173">
    <property type="entry name" value="RNase_J_2"/>
</dbReference>
<comment type="function">
    <text evidence="9">An RNase that has 5'-3' exonuclease and possibly endonuclease activity. Involved in maturation of rRNA and in some organisms also mRNA maturation and/or decay.</text>
</comment>
<accession>A0A1W9NY67</accession>
<dbReference type="GO" id="GO:0006364">
    <property type="term" value="P:rRNA processing"/>
    <property type="evidence" value="ECO:0007669"/>
    <property type="project" value="UniProtKB-UniRule"/>
</dbReference>
<dbReference type="Pfam" id="PF22505">
    <property type="entry name" value="RNase_J_b_CASP"/>
    <property type="match status" value="1"/>
</dbReference>
<dbReference type="InterPro" id="IPR004613">
    <property type="entry name" value="RNase_J"/>
</dbReference>
<evidence type="ECO:0000256" key="11">
    <source>
        <dbReference type="PIRSR" id="PIRSR004803-2"/>
    </source>
</evidence>
<feature type="binding site" evidence="12">
    <location>
        <position position="75"/>
    </location>
    <ligand>
        <name>Zn(2+)</name>
        <dbReference type="ChEBI" id="CHEBI:29105"/>
        <label>1</label>
        <note>catalytic</note>
    </ligand>
</feature>
<proteinExistence type="inferred from homology"/>
<dbReference type="PANTHER" id="PTHR43694:SF1">
    <property type="entry name" value="RIBONUCLEASE J"/>
    <property type="match status" value="1"/>
</dbReference>
<feature type="binding site" evidence="12">
    <location>
        <position position="145"/>
    </location>
    <ligand>
        <name>Zn(2+)</name>
        <dbReference type="ChEBI" id="CHEBI:29105"/>
        <label>1</label>
        <note>catalytic</note>
    </ligand>
</feature>
<keyword evidence="2 9" id="KW-0540">Nuclease</keyword>
<feature type="binding site" evidence="12">
    <location>
        <position position="52"/>
    </location>
    <ligand>
        <name>Ca(2+)</name>
        <dbReference type="ChEBI" id="CHEBI:29108"/>
    </ligand>
</feature>
<dbReference type="EC" id="3.1.-.-" evidence="9"/>
<evidence type="ECO:0000256" key="9">
    <source>
        <dbReference type="HAMAP-Rule" id="MF_01491"/>
    </source>
</evidence>
<evidence type="ECO:0000313" key="15">
    <source>
        <dbReference type="Proteomes" id="UP000192520"/>
    </source>
</evidence>
<feature type="domain" description="Metallo-beta-lactamase" evidence="13">
    <location>
        <begin position="22"/>
        <end position="222"/>
    </location>
</feature>
<evidence type="ECO:0000256" key="8">
    <source>
        <dbReference type="ARBA" id="ARBA00022884"/>
    </source>
</evidence>
<feature type="active site" description="Proton acceptor" evidence="10">
    <location>
        <position position="374"/>
    </location>
</feature>
<protein>
    <recommendedName>
        <fullName evidence="9">Ribonuclease J</fullName>
        <shortName evidence="9">RNase J</shortName>
        <ecNumber evidence="9">3.1.-.-</ecNumber>
    </recommendedName>
</protein>
<feature type="binding site" evidence="12">
    <location>
        <position position="77"/>
    </location>
    <ligand>
        <name>Zn(2+)</name>
        <dbReference type="ChEBI" id="CHEBI:29105"/>
        <label>1</label>
        <note>catalytic</note>
    </ligand>
</feature>
<feature type="binding site" evidence="11">
    <location>
        <begin position="237"/>
        <end position="239"/>
    </location>
    <ligand>
        <name>substrate</name>
    </ligand>
</feature>
<keyword evidence="7 9" id="KW-0269">Exonuclease</keyword>
<keyword evidence="3 12" id="KW-0479">Metal-binding</keyword>
<keyword evidence="5 9" id="KW-0378">Hydrolase</keyword>
<dbReference type="SUPFAM" id="SSF56281">
    <property type="entry name" value="Metallo-hydrolase/oxidoreductase"/>
    <property type="match status" value="1"/>
</dbReference>
<evidence type="ECO:0000256" key="4">
    <source>
        <dbReference type="ARBA" id="ARBA00022759"/>
    </source>
</evidence>
<dbReference type="HAMAP" id="MF_01491">
    <property type="entry name" value="RNase_J_bact"/>
    <property type="match status" value="1"/>
</dbReference>
<keyword evidence="12" id="KW-0106">Calcium</keyword>
<evidence type="ECO:0000256" key="10">
    <source>
        <dbReference type="PIRSR" id="PIRSR004803-1"/>
    </source>
</evidence>
<evidence type="ECO:0000256" key="2">
    <source>
        <dbReference type="ARBA" id="ARBA00022722"/>
    </source>
</evidence>
<comment type="cofactor">
    <cofactor evidence="12">
        <name>Zn(2+)</name>
        <dbReference type="ChEBI" id="CHEBI:29105"/>
    </cofactor>
    <text evidence="12">Binds 2 Zn(2+) ions per subunit. It is not clear if Zn(2+) or Mg(2+) is physiologically important.</text>
</comment>
<evidence type="ECO:0000256" key="3">
    <source>
        <dbReference type="ARBA" id="ARBA00022723"/>
    </source>
</evidence>
<dbReference type="InterPro" id="IPR001279">
    <property type="entry name" value="Metallo-B-lactamas"/>
</dbReference>
<dbReference type="InterPro" id="IPR011108">
    <property type="entry name" value="RMMBL"/>
</dbReference>
<feature type="binding site" evidence="12">
    <location>
        <position position="80"/>
    </location>
    <ligand>
        <name>Zn(2+)</name>
        <dbReference type="ChEBI" id="CHEBI:29105"/>
        <label>1</label>
        <note>catalytic</note>
    </ligand>
</feature>
<keyword evidence="4 9" id="KW-0255">Endonuclease</keyword>
<dbReference type="GO" id="GO:0004534">
    <property type="term" value="F:5'-3' RNA exonuclease activity"/>
    <property type="evidence" value="ECO:0007669"/>
    <property type="project" value="UniProtKB-UniRule"/>
</dbReference>
<comment type="subcellular location">
    <subcellularLocation>
        <location evidence="9">Cytoplasm</location>
    </subcellularLocation>
</comment>
<evidence type="ECO:0000256" key="7">
    <source>
        <dbReference type="ARBA" id="ARBA00022839"/>
    </source>
</evidence>
<evidence type="ECO:0000256" key="12">
    <source>
        <dbReference type="PIRSR" id="PIRSR004803-3"/>
    </source>
</evidence>
<feature type="binding site" evidence="12">
    <location>
        <position position="79"/>
    </location>
    <ligand>
        <name>Zn(2+)</name>
        <dbReference type="ChEBI" id="CHEBI:29105"/>
        <label>2</label>
        <note>catalytic</note>
    </ligand>
</feature>
<dbReference type="GO" id="GO:0005737">
    <property type="term" value="C:cytoplasm"/>
    <property type="evidence" value="ECO:0007669"/>
    <property type="project" value="UniProtKB-SubCell"/>
</dbReference>
<evidence type="ECO:0000256" key="1">
    <source>
        <dbReference type="ARBA" id="ARBA00022490"/>
    </source>
</evidence>
<dbReference type="GO" id="GO:0008270">
    <property type="term" value="F:zinc ion binding"/>
    <property type="evidence" value="ECO:0007669"/>
    <property type="project" value="InterPro"/>
</dbReference>
<name>A0A1W9NY67_UNCC3</name>
<dbReference type="Pfam" id="PF07521">
    <property type="entry name" value="RMMBL"/>
    <property type="match status" value="1"/>
</dbReference>
<dbReference type="GO" id="GO:0003723">
    <property type="term" value="F:RNA binding"/>
    <property type="evidence" value="ECO:0007669"/>
    <property type="project" value="UniProtKB-UniRule"/>
</dbReference>
<gene>
    <name evidence="9" type="primary">rnj</name>
    <name evidence="14" type="ORF">B5M47_02295</name>
</gene>
<feature type="active site" description="Proton donor" evidence="10">
    <location>
        <position position="200"/>
    </location>
</feature>
<dbReference type="InterPro" id="IPR030854">
    <property type="entry name" value="RNase_J_bac"/>
</dbReference>
<dbReference type="CDD" id="cd07714">
    <property type="entry name" value="RNaseJ_MBL-fold"/>
    <property type="match status" value="1"/>
</dbReference>
<dbReference type="Gene3D" id="3.40.50.10710">
    <property type="entry name" value="Metallo-hydrolase/oxidoreductase"/>
    <property type="match status" value="1"/>
</dbReference>
<dbReference type="Pfam" id="PF00753">
    <property type="entry name" value="Lactamase_B"/>
    <property type="match status" value="1"/>
</dbReference>
<dbReference type="STRING" id="1968527.B5M47_02295"/>
<keyword evidence="8 9" id="KW-0694">RNA-binding</keyword>
<reference evidence="15" key="1">
    <citation type="submission" date="2017-03" db="EMBL/GenBank/DDBJ databases">
        <title>Novel pathways for hydrocarbon cycling and metabolic interdependencies in hydrothermal sediment communities.</title>
        <authorList>
            <person name="Dombrowski N."/>
            <person name="Seitz K."/>
            <person name="Teske A."/>
            <person name="Baker B."/>
        </authorList>
    </citation>
    <scope>NUCLEOTIDE SEQUENCE [LARGE SCALE GENOMIC DNA]</scope>
</reference>